<keyword evidence="1" id="KW-1133">Transmembrane helix</keyword>
<name>A0A167FPJ6_CALVF</name>
<proteinExistence type="predicted"/>
<reference evidence="2 3" key="1">
    <citation type="journal article" date="2016" name="Mol. Biol. Evol.">
        <title>Comparative Genomics of Early-Diverging Mushroom-Forming Fungi Provides Insights into the Origins of Lignocellulose Decay Capabilities.</title>
        <authorList>
            <person name="Nagy L.G."/>
            <person name="Riley R."/>
            <person name="Tritt A."/>
            <person name="Adam C."/>
            <person name="Daum C."/>
            <person name="Floudas D."/>
            <person name="Sun H."/>
            <person name="Yadav J.S."/>
            <person name="Pangilinan J."/>
            <person name="Larsson K.H."/>
            <person name="Matsuura K."/>
            <person name="Barry K."/>
            <person name="Labutti K."/>
            <person name="Kuo R."/>
            <person name="Ohm R.A."/>
            <person name="Bhattacharya S.S."/>
            <person name="Shirouzu T."/>
            <person name="Yoshinaga Y."/>
            <person name="Martin F.M."/>
            <person name="Grigoriev I.V."/>
            <person name="Hibbett D.S."/>
        </authorList>
    </citation>
    <scope>NUCLEOTIDE SEQUENCE [LARGE SCALE GENOMIC DNA]</scope>
    <source>
        <strain evidence="2 3">TUFC12733</strain>
    </source>
</reference>
<dbReference type="Proteomes" id="UP000076738">
    <property type="component" value="Unassembled WGS sequence"/>
</dbReference>
<dbReference type="EMBL" id="KV417369">
    <property type="protein sequence ID" value="KZO89711.1"/>
    <property type="molecule type" value="Genomic_DNA"/>
</dbReference>
<gene>
    <name evidence="2" type="ORF">CALVIDRAFT_34103</name>
</gene>
<keyword evidence="1" id="KW-0472">Membrane</keyword>
<keyword evidence="3" id="KW-1185">Reference proteome</keyword>
<keyword evidence="1" id="KW-0812">Transmembrane</keyword>
<evidence type="ECO:0000313" key="3">
    <source>
        <dbReference type="Proteomes" id="UP000076738"/>
    </source>
</evidence>
<accession>A0A167FPJ6</accession>
<feature type="transmembrane region" description="Helical" evidence="1">
    <location>
        <begin position="156"/>
        <end position="175"/>
    </location>
</feature>
<evidence type="ECO:0000256" key="1">
    <source>
        <dbReference type="SAM" id="Phobius"/>
    </source>
</evidence>
<sequence length="182" mass="20311">MTTARSNSQDTHNVYVCYLTRDVFTLEGAGISTSLRIPTKQKLRISINTGQLRRPPPIEGGTVSRHISLPEKAGPPRVFGSFVLQHGMPMRWTTAAGVAASLSWVARSNEASVRILRPLVVLEIGTVIMLDGRIRIFVVATRSSYWKERAYSRRDVAFIIAGILLAFWSSLSWMGRRAQEQP</sequence>
<dbReference type="AlphaFoldDB" id="A0A167FPJ6"/>
<protein>
    <submittedName>
        <fullName evidence="2">Uncharacterized protein</fullName>
    </submittedName>
</protein>
<evidence type="ECO:0000313" key="2">
    <source>
        <dbReference type="EMBL" id="KZO89711.1"/>
    </source>
</evidence>
<organism evidence="2 3">
    <name type="scientific">Calocera viscosa (strain TUFC12733)</name>
    <dbReference type="NCBI Taxonomy" id="1330018"/>
    <lineage>
        <taxon>Eukaryota</taxon>
        <taxon>Fungi</taxon>
        <taxon>Dikarya</taxon>
        <taxon>Basidiomycota</taxon>
        <taxon>Agaricomycotina</taxon>
        <taxon>Dacrymycetes</taxon>
        <taxon>Dacrymycetales</taxon>
        <taxon>Dacrymycetaceae</taxon>
        <taxon>Calocera</taxon>
    </lineage>
</organism>